<dbReference type="EMBL" id="KK033425">
    <property type="protein sequence ID" value="EXL66580.1"/>
    <property type="molecule type" value="Genomic_DNA"/>
</dbReference>
<accession>X0H3I2</accession>
<dbReference type="HOGENOM" id="CLU_2867748_0_0_1"/>
<sequence length="64" mass="7263">MVNGSRSRAPAPSPVWRRTLRCGASQLFIGSRPSTQDCRLCWIVARWIVDEHPPRQQIQGPQHA</sequence>
<protein>
    <submittedName>
        <fullName evidence="1">Uncharacterized protein</fullName>
    </submittedName>
</protein>
<dbReference type="AlphaFoldDB" id="X0H3I2"/>
<reference evidence="1" key="2">
    <citation type="submission" date="2014-03" db="EMBL/GenBank/DDBJ databases">
        <title>The Genome Annotation of Fusarium oxysporum PHW808.</title>
        <authorList>
            <consortium name="The Broad Institute Genomics Platform"/>
            <person name="Ma L.-J."/>
            <person name="Corby-Kistler H."/>
            <person name="Broz K."/>
            <person name="Gale L.R."/>
            <person name="Jonkers W."/>
            <person name="O'Donnell K."/>
            <person name="Ploetz R."/>
            <person name="Steinberg C."/>
            <person name="Schwartz D.C."/>
            <person name="VanEtten H."/>
            <person name="Zhou S."/>
            <person name="Young S.K."/>
            <person name="Zeng Q."/>
            <person name="Gargeya S."/>
            <person name="Fitzgerald M."/>
            <person name="Abouelleil A."/>
            <person name="Alvarado L."/>
            <person name="Chapman S.B."/>
            <person name="Gainer-Dewar J."/>
            <person name="Goldberg J."/>
            <person name="Griggs A."/>
            <person name="Gujja S."/>
            <person name="Hansen M."/>
            <person name="Howarth C."/>
            <person name="Imamovic A."/>
            <person name="Ireland A."/>
            <person name="Larimer J."/>
            <person name="McCowan C."/>
            <person name="Murphy C."/>
            <person name="Pearson M."/>
            <person name="Poon T.W."/>
            <person name="Priest M."/>
            <person name="Roberts A."/>
            <person name="Saif S."/>
            <person name="Shea T."/>
            <person name="Sykes S."/>
            <person name="Wortman J."/>
            <person name="Nusbaum C."/>
            <person name="Birren B."/>
        </authorList>
    </citation>
    <scope>NUCLEOTIDE SEQUENCE</scope>
    <source>
        <strain evidence="1">54008</strain>
    </source>
</reference>
<reference evidence="1" key="1">
    <citation type="submission" date="2011-11" db="EMBL/GenBank/DDBJ databases">
        <title>The Genome Sequence of Fusarium oxysporum PHW808.</title>
        <authorList>
            <consortium name="The Broad Institute Genome Sequencing Platform"/>
            <person name="Ma L.-J."/>
            <person name="Gale L.R."/>
            <person name="Schwartz D.C."/>
            <person name="Zhou S."/>
            <person name="Corby-Kistler H."/>
            <person name="Young S.K."/>
            <person name="Zeng Q."/>
            <person name="Gargeya S."/>
            <person name="Fitzgerald M."/>
            <person name="Haas B."/>
            <person name="Abouelleil A."/>
            <person name="Alvarado L."/>
            <person name="Arachchi H.M."/>
            <person name="Berlin A."/>
            <person name="Brown A."/>
            <person name="Chapman S.B."/>
            <person name="Chen Z."/>
            <person name="Dunbar C."/>
            <person name="Freedman E."/>
            <person name="Gearin G."/>
            <person name="Goldberg J."/>
            <person name="Griggs A."/>
            <person name="Gujja S."/>
            <person name="Heiman D."/>
            <person name="Howarth C."/>
            <person name="Larson L."/>
            <person name="Lui A."/>
            <person name="MacDonald P.J.P."/>
            <person name="Montmayeur A."/>
            <person name="Murphy C."/>
            <person name="Neiman D."/>
            <person name="Pearson M."/>
            <person name="Priest M."/>
            <person name="Roberts A."/>
            <person name="Saif S."/>
            <person name="Shea T."/>
            <person name="Shenoy N."/>
            <person name="Sisk P."/>
            <person name="Stolte C."/>
            <person name="Sykes S."/>
            <person name="Wortman J."/>
            <person name="Nusbaum C."/>
            <person name="Birren B."/>
        </authorList>
    </citation>
    <scope>NUCLEOTIDE SEQUENCE [LARGE SCALE GENOMIC DNA]</scope>
    <source>
        <strain evidence="1">54008</strain>
    </source>
</reference>
<name>X0H3I2_FUSOX</name>
<organism evidence="1">
    <name type="scientific">Fusarium oxysporum f. sp. conglutinans race 2 54008</name>
    <dbReference type="NCBI Taxonomy" id="1089457"/>
    <lineage>
        <taxon>Eukaryota</taxon>
        <taxon>Fungi</taxon>
        <taxon>Dikarya</taxon>
        <taxon>Ascomycota</taxon>
        <taxon>Pezizomycotina</taxon>
        <taxon>Sordariomycetes</taxon>
        <taxon>Hypocreomycetidae</taxon>
        <taxon>Hypocreales</taxon>
        <taxon>Nectriaceae</taxon>
        <taxon>Fusarium</taxon>
        <taxon>Fusarium oxysporum species complex</taxon>
    </lineage>
</organism>
<proteinExistence type="predicted"/>
<dbReference type="Proteomes" id="UP000030676">
    <property type="component" value="Unassembled WGS sequence"/>
</dbReference>
<evidence type="ECO:0000313" key="1">
    <source>
        <dbReference type="EMBL" id="EXL66580.1"/>
    </source>
</evidence>
<gene>
    <name evidence="1" type="ORF">FOPG_17252</name>
</gene>